<dbReference type="InterPro" id="IPR041078">
    <property type="entry name" value="Plavaka"/>
</dbReference>
<protein>
    <submittedName>
        <fullName evidence="1">Uncharacterized protein</fullName>
    </submittedName>
</protein>
<accession>A0AAD4HSP9</accession>
<gene>
    <name evidence="1" type="ORF">F5891DRAFT_938880</name>
</gene>
<organism evidence="1 2">
    <name type="scientific">Suillus fuscotomentosus</name>
    <dbReference type="NCBI Taxonomy" id="1912939"/>
    <lineage>
        <taxon>Eukaryota</taxon>
        <taxon>Fungi</taxon>
        <taxon>Dikarya</taxon>
        <taxon>Basidiomycota</taxon>
        <taxon>Agaricomycotina</taxon>
        <taxon>Agaricomycetes</taxon>
        <taxon>Agaricomycetidae</taxon>
        <taxon>Boletales</taxon>
        <taxon>Suillineae</taxon>
        <taxon>Suillaceae</taxon>
        <taxon>Suillus</taxon>
    </lineage>
</organism>
<reference evidence="1" key="1">
    <citation type="journal article" date="2020" name="New Phytol.">
        <title>Comparative genomics reveals dynamic genome evolution in host specialist ectomycorrhizal fungi.</title>
        <authorList>
            <person name="Lofgren L.A."/>
            <person name="Nguyen N.H."/>
            <person name="Vilgalys R."/>
            <person name="Ruytinx J."/>
            <person name="Liao H.L."/>
            <person name="Branco S."/>
            <person name="Kuo A."/>
            <person name="LaButti K."/>
            <person name="Lipzen A."/>
            <person name="Andreopoulos W."/>
            <person name="Pangilinan J."/>
            <person name="Riley R."/>
            <person name="Hundley H."/>
            <person name="Na H."/>
            <person name="Barry K."/>
            <person name="Grigoriev I.V."/>
            <person name="Stajich J.E."/>
            <person name="Kennedy P.G."/>
        </authorList>
    </citation>
    <scope>NUCLEOTIDE SEQUENCE</scope>
    <source>
        <strain evidence="1">FC203</strain>
    </source>
</reference>
<proteinExistence type="predicted"/>
<dbReference type="RefSeq" id="XP_041233193.1">
    <property type="nucleotide sequence ID" value="XM_041374198.1"/>
</dbReference>
<dbReference type="Pfam" id="PF18759">
    <property type="entry name" value="Plavaka"/>
    <property type="match status" value="1"/>
</dbReference>
<evidence type="ECO:0000313" key="1">
    <source>
        <dbReference type="EMBL" id="KAG1907618.1"/>
    </source>
</evidence>
<comment type="caution">
    <text evidence="1">The sequence shown here is derived from an EMBL/GenBank/DDBJ whole genome shotgun (WGS) entry which is preliminary data.</text>
</comment>
<keyword evidence="2" id="KW-1185">Reference proteome</keyword>
<dbReference type="AlphaFoldDB" id="A0AAD4HSP9"/>
<dbReference type="EMBL" id="JABBWK010000002">
    <property type="protein sequence ID" value="KAG1907618.1"/>
    <property type="molecule type" value="Genomic_DNA"/>
</dbReference>
<evidence type="ECO:0000313" key="2">
    <source>
        <dbReference type="Proteomes" id="UP001195769"/>
    </source>
</evidence>
<feature type="non-terminal residue" evidence="1">
    <location>
        <position position="541"/>
    </location>
</feature>
<dbReference type="Proteomes" id="UP001195769">
    <property type="component" value="Unassembled WGS sequence"/>
</dbReference>
<sequence length="541" mass="62916">VEDEKLHSGKPSWVNFKNAVWHKSFARIISLLASKSKMGQWFECLDGVMRWFFLCILILSADFEEQCVMSLMRGLMSLWPCPVCLVPRNDLWDTSKTYRRRTSEESQALVNTALAKETFEEREELLKEQALRCVESAFWAVAFTCVFCALSHDRCHFNHGGLWSRHLWVELQKYLGILGREALSQVDKSYERFPHWRNLKHPNKVVGVTFTDSSVHEDISKMIIYVTHNVLTEHDSPLSYLLLQCIHLYLEMDIYAALEVHTTNTINEGRHTVQAFTALMGQYMNQTADDNEKNWNFPKLHMGTHIFDDIKAKGASRNYNTKPNEQMHGPMKDWYLNQTNFKNIAEQILRIDHWLLIADDIHCRISDFDEYSQSKSEVDNDLQDDNDSEDVIIMDDDPGVIFLDPSPHIKIGSRQIAQTFSSLESTHQVDVGFTNFRIKLNDFLNEFLPACNIPLPGGKRIHFQSNDMITECRFLRVNYESLVDWRQYTDYLRCNPQFFNAPRFDCVIIWTNDNIILGCLAFLFECAVGNDLFPLALHILQ</sequence>
<dbReference type="GeneID" id="64668496"/>
<name>A0AAD4HSP9_9AGAM</name>